<evidence type="ECO:0000256" key="2">
    <source>
        <dbReference type="ARBA" id="ARBA00022475"/>
    </source>
</evidence>
<organism evidence="11 12">
    <name type="scientific">Noviherbaspirillum sedimenti</name>
    <dbReference type="NCBI Taxonomy" id="2320865"/>
    <lineage>
        <taxon>Bacteria</taxon>
        <taxon>Pseudomonadati</taxon>
        <taxon>Pseudomonadota</taxon>
        <taxon>Betaproteobacteria</taxon>
        <taxon>Burkholderiales</taxon>
        <taxon>Oxalobacteraceae</taxon>
        <taxon>Noviherbaspirillum</taxon>
    </lineage>
</organism>
<proteinExistence type="predicted"/>
<keyword evidence="2" id="KW-1003">Cell membrane</keyword>
<dbReference type="EMBL" id="QYUQ01000002">
    <property type="protein sequence ID" value="RJG03657.1"/>
    <property type="molecule type" value="Genomic_DNA"/>
</dbReference>
<dbReference type="Gene3D" id="1.20.5.1930">
    <property type="match status" value="1"/>
</dbReference>
<evidence type="ECO:0000256" key="9">
    <source>
        <dbReference type="SAM" id="Phobius"/>
    </source>
</evidence>
<evidence type="ECO:0000256" key="8">
    <source>
        <dbReference type="ARBA" id="ARBA00023136"/>
    </source>
</evidence>
<dbReference type="PANTHER" id="PTHR24421:SF37">
    <property type="entry name" value="SENSOR HISTIDINE KINASE NARS"/>
    <property type="match status" value="1"/>
</dbReference>
<evidence type="ECO:0000313" key="11">
    <source>
        <dbReference type="EMBL" id="RJG03657.1"/>
    </source>
</evidence>
<evidence type="ECO:0000256" key="7">
    <source>
        <dbReference type="ARBA" id="ARBA00023012"/>
    </source>
</evidence>
<keyword evidence="5 11" id="KW-0418">Kinase</keyword>
<dbReference type="Proteomes" id="UP000266327">
    <property type="component" value="Unassembled WGS sequence"/>
</dbReference>
<keyword evidence="4 9" id="KW-0812">Transmembrane</keyword>
<dbReference type="GO" id="GO:0005886">
    <property type="term" value="C:plasma membrane"/>
    <property type="evidence" value="ECO:0007669"/>
    <property type="project" value="UniProtKB-SubCell"/>
</dbReference>
<dbReference type="GO" id="GO:0046983">
    <property type="term" value="F:protein dimerization activity"/>
    <property type="evidence" value="ECO:0007669"/>
    <property type="project" value="InterPro"/>
</dbReference>
<feature type="transmembrane region" description="Helical" evidence="9">
    <location>
        <begin position="72"/>
        <end position="92"/>
    </location>
</feature>
<name>A0A3A3G585_9BURK</name>
<comment type="subcellular location">
    <subcellularLocation>
        <location evidence="1">Cell membrane</location>
        <topology evidence="1">Multi-pass membrane protein</topology>
    </subcellularLocation>
</comment>
<feature type="domain" description="Signal transduction histidine kinase subgroup 3 dimerisation and phosphoacceptor" evidence="10">
    <location>
        <begin position="388"/>
        <end position="447"/>
    </location>
</feature>
<dbReference type="GO" id="GO:0000155">
    <property type="term" value="F:phosphorelay sensor kinase activity"/>
    <property type="evidence" value="ECO:0007669"/>
    <property type="project" value="InterPro"/>
</dbReference>
<accession>A0A3A3G585</accession>
<reference evidence="12" key="1">
    <citation type="submission" date="2018-09" db="EMBL/GenBank/DDBJ databases">
        <authorList>
            <person name="Zhu H."/>
        </authorList>
    </citation>
    <scope>NUCLEOTIDE SEQUENCE [LARGE SCALE GENOMIC DNA]</scope>
    <source>
        <strain evidence="12">K1S02-23</strain>
    </source>
</reference>
<evidence type="ECO:0000256" key="3">
    <source>
        <dbReference type="ARBA" id="ARBA00022679"/>
    </source>
</evidence>
<feature type="transmembrane region" description="Helical" evidence="9">
    <location>
        <begin position="104"/>
        <end position="132"/>
    </location>
</feature>
<dbReference type="SUPFAM" id="SSF55874">
    <property type="entry name" value="ATPase domain of HSP90 chaperone/DNA topoisomerase II/histidine kinase"/>
    <property type="match status" value="1"/>
</dbReference>
<keyword evidence="8 9" id="KW-0472">Membrane</keyword>
<gene>
    <name evidence="11" type="ORF">D3878_20380</name>
</gene>
<dbReference type="Gene3D" id="3.30.565.10">
    <property type="entry name" value="Histidine kinase-like ATPase, C-terminal domain"/>
    <property type="match status" value="1"/>
</dbReference>
<dbReference type="Pfam" id="PF07730">
    <property type="entry name" value="HisKA_3"/>
    <property type="match status" value="1"/>
</dbReference>
<evidence type="ECO:0000313" key="12">
    <source>
        <dbReference type="Proteomes" id="UP000266327"/>
    </source>
</evidence>
<dbReference type="InterPro" id="IPR011712">
    <property type="entry name" value="Sig_transdc_His_kin_sub3_dim/P"/>
</dbReference>
<keyword evidence="7" id="KW-0902">Two-component regulatory system</keyword>
<feature type="transmembrane region" description="Helical" evidence="9">
    <location>
        <begin position="48"/>
        <end position="66"/>
    </location>
</feature>
<comment type="caution">
    <text evidence="11">The sequence shown here is derived from an EMBL/GenBank/DDBJ whole genome shotgun (WGS) entry which is preliminary data.</text>
</comment>
<dbReference type="AlphaFoldDB" id="A0A3A3G585"/>
<evidence type="ECO:0000256" key="4">
    <source>
        <dbReference type="ARBA" id="ARBA00022692"/>
    </source>
</evidence>
<keyword evidence="3" id="KW-0808">Transferase</keyword>
<dbReference type="InterPro" id="IPR036890">
    <property type="entry name" value="HATPase_C_sf"/>
</dbReference>
<feature type="transmembrane region" description="Helical" evidence="9">
    <location>
        <begin position="171"/>
        <end position="189"/>
    </location>
</feature>
<evidence type="ECO:0000256" key="5">
    <source>
        <dbReference type="ARBA" id="ARBA00022777"/>
    </source>
</evidence>
<evidence type="ECO:0000256" key="1">
    <source>
        <dbReference type="ARBA" id="ARBA00004651"/>
    </source>
</evidence>
<sequence length="578" mass="63444">MGSMMEFDTPDSERKRIMVNDSRDTNGKSAFGLADAGVEARMVCGIRLMLAVSALPMIWVNPAGLAGFSEYALLPVGGYAIYSAALGVFVILRKHFIVNKRIHWIDLGWYALIVFYTGGVNSIFFLFFFFPILTASFHWGFEEGARIAIAAAALFMAIELFVPDSAELPRLLLCTTFLLAFGYLCAKWGESKVASGRRLALLRDVSRLSNPRFGVDHTITNVLARIRDFFQGSSCILVTRDGDAAVYALRRVGDGNAKTSTLAEKIMAEAAAPLMELSQAKIIAFSRPSRTAVSLFGCADAYDVSKEAWETYDLRPSQKVANLLEAESYVSVPILLKNGEGRIYVTSSRRAFNKADALFLNHVVVQAFPVIENIELLDRIASHAALRERQRFAWDFHDTAIQPYVGLKMGLSALRNKATEDNPLIPELDRLLLMAGQVIGELRDYAGMVKSGAGVTEPVYLLSLRRQATQTREFYGVDITVNAGNGVGISDRLAAEVLQIAREGISNICRHTTARRGAIDIQAANGWLAIRIENESVGAPSQKFMPRSIMERTAALGGNVIVEQDVKSGTCVHVEIPI</sequence>
<evidence type="ECO:0000259" key="10">
    <source>
        <dbReference type="Pfam" id="PF07730"/>
    </source>
</evidence>
<dbReference type="InterPro" id="IPR050482">
    <property type="entry name" value="Sensor_HK_TwoCompSys"/>
</dbReference>
<keyword evidence="6 9" id="KW-1133">Transmembrane helix</keyword>
<keyword evidence="12" id="KW-1185">Reference proteome</keyword>
<feature type="transmembrane region" description="Helical" evidence="9">
    <location>
        <begin position="144"/>
        <end position="162"/>
    </location>
</feature>
<dbReference type="PANTHER" id="PTHR24421">
    <property type="entry name" value="NITRATE/NITRITE SENSOR PROTEIN NARX-RELATED"/>
    <property type="match status" value="1"/>
</dbReference>
<protein>
    <submittedName>
        <fullName evidence="11">Histidine kinase</fullName>
    </submittedName>
</protein>
<evidence type="ECO:0000256" key="6">
    <source>
        <dbReference type="ARBA" id="ARBA00022989"/>
    </source>
</evidence>